<sequence>MHLRRRVVVQLAVFSVITIVATSVMALSYMRLPWLLFNANHYDVALDLSNSAGLYERAVVNYRGVEVGKVKRVHLTDDGVQAILSLKSDVPIPSDLDASVHSQTAVGEQYVELSPRDNTSSPLRDGDIIPQDRASVPPDINSLLDATNRGLTAIPGDSLKTVIDESAIAFGGLGPELSRFVRGSTTLIKGAQRHLSDLTNLVDNAAPILDTQTETSDSVRAWAAHTAEITGQLQARNDDLAGVLINGPAALEEGRALLDRLRPTLPILLANLATVAPVLLTYQPNVEQMLVLLPKAVEMVQAATLADSQIDSPYRGINIDFNLNFNLPPPCMTGYLPAEQMRSVSEVDHPDRPEGDLYCRIPQDSMFGVRGARNIPCAGRPGKRAPTAKMCESNENYVPLNDGFNWKGDPNATMSGQDVPQLAPGMPSQGHVGDAPVPVAAAEYDPETGRYIGPDGKTYTQSNLDAHARDGQTWQSLILPPTS</sequence>
<proteinExistence type="predicted"/>
<dbReference type="InterPro" id="IPR024516">
    <property type="entry name" value="Mce_C"/>
</dbReference>
<feature type="domain" description="Mammalian cell entry C-terminal" evidence="3">
    <location>
        <begin position="121"/>
        <end position="297"/>
    </location>
</feature>
<evidence type="ECO:0000259" key="3">
    <source>
        <dbReference type="Pfam" id="PF11887"/>
    </source>
</evidence>
<dbReference type="InterPro" id="IPR005693">
    <property type="entry name" value="Mce"/>
</dbReference>
<dbReference type="RefSeq" id="WP_308482976.1">
    <property type="nucleotide sequence ID" value="NZ_OY726397.1"/>
</dbReference>
<dbReference type="PANTHER" id="PTHR33371">
    <property type="entry name" value="INTERMEMBRANE PHOSPHOLIPID TRANSPORT SYSTEM BINDING PROTEIN MLAD-RELATED"/>
    <property type="match status" value="1"/>
</dbReference>
<protein>
    <submittedName>
        <fullName evidence="4">MlaD family protein</fullName>
    </submittedName>
</protein>
<accession>A0ABM9M4C9</accession>
<feature type="domain" description="Mce/MlaD" evidence="2">
    <location>
        <begin position="41"/>
        <end position="115"/>
    </location>
</feature>
<dbReference type="InterPro" id="IPR003399">
    <property type="entry name" value="Mce/MlaD"/>
</dbReference>
<dbReference type="Pfam" id="PF11887">
    <property type="entry name" value="Mce4_CUP1"/>
    <property type="match status" value="1"/>
</dbReference>
<dbReference type="EMBL" id="OY726397">
    <property type="protein sequence ID" value="CAJ1510020.1"/>
    <property type="molecule type" value="Genomic_DNA"/>
</dbReference>
<evidence type="ECO:0000256" key="1">
    <source>
        <dbReference type="SAM" id="MobiDB-lite"/>
    </source>
</evidence>
<evidence type="ECO:0000313" key="5">
    <source>
        <dbReference type="Proteomes" id="UP001190465"/>
    </source>
</evidence>
<keyword evidence="5" id="KW-1185">Reference proteome</keyword>
<reference evidence="4 5" key="1">
    <citation type="submission" date="2023-08" db="EMBL/GenBank/DDBJ databases">
        <authorList>
            <person name="Folkvardsen B D."/>
            <person name="Norman A."/>
        </authorList>
    </citation>
    <scope>NUCLEOTIDE SEQUENCE [LARGE SCALE GENOMIC DNA]</scope>
    <source>
        <strain evidence="4 5">Mu0053</strain>
    </source>
</reference>
<dbReference type="PANTHER" id="PTHR33371:SF16">
    <property type="entry name" value="MCE-FAMILY PROTEIN MCE3F"/>
    <property type="match status" value="1"/>
</dbReference>
<dbReference type="NCBIfam" id="TIGR00996">
    <property type="entry name" value="Mtu_fam_mce"/>
    <property type="match status" value="1"/>
</dbReference>
<dbReference type="InterPro" id="IPR052336">
    <property type="entry name" value="MlaD_Phospholipid_Transporter"/>
</dbReference>
<dbReference type="Proteomes" id="UP001190465">
    <property type="component" value="Chromosome"/>
</dbReference>
<name>A0ABM9M4C9_9MYCO</name>
<organism evidence="4 5">
    <name type="scientific">[Mycobacterium] burgundiense</name>
    <dbReference type="NCBI Taxonomy" id="3064286"/>
    <lineage>
        <taxon>Bacteria</taxon>
        <taxon>Bacillati</taxon>
        <taxon>Actinomycetota</taxon>
        <taxon>Actinomycetes</taxon>
        <taxon>Mycobacteriales</taxon>
        <taxon>Mycobacteriaceae</taxon>
        <taxon>Mycolicibacterium</taxon>
    </lineage>
</organism>
<evidence type="ECO:0000313" key="4">
    <source>
        <dbReference type="EMBL" id="CAJ1510020.1"/>
    </source>
</evidence>
<feature type="region of interest" description="Disordered" evidence="1">
    <location>
        <begin position="114"/>
        <end position="134"/>
    </location>
</feature>
<gene>
    <name evidence="4" type="ORF">MU0053_004402</name>
</gene>
<dbReference type="Pfam" id="PF02470">
    <property type="entry name" value="MlaD"/>
    <property type="match status" value="1"/>
</dbReference>
<evidence type="ECO:0000259" key="2">
    <source>
        <dbReference type="Pfam" id="PF02470"/>
    </source>
</evidence>